<accession>A0A7U0GBM3</accession>
<evidence type="ECO:0000313" key="3">
    <source>
        <dbReference type="Proteomes" id="UP000596381"/>
    </source>
</evidence>
<dbReference type="Pfam" id="PF00583">
    <property type="entry name" value="Acetyltransf_1"/>
    <property type="match status" value="1"/>
</dbReference>
<sequence>MGYSVIEGSNEIYRLCLEHELYLLKGKMLEGIYEQRTGEWPCKAVFYSPEGKNTYQAVCVLIPDGNGGNFVYTAMLYVKKSLRGTGIAQRLVTEALALANERKTFWCPWDFASGIFFQRLIDNGVLTEANFTPYRLSLLADCHRLLASGLARPR</sequence>
<evidence type="ECO:0000259" key="1">
    <source>
        <dbReference type="Pfam" id="PF00583"/>
    </source>
</evidence>
<protein>
    <submittedName>
        <fullName evidence="2">GNAT family N-acetyltransferase</fullName>
    </submittedName>
</protein>
<proteinExistence type="predicted"/>
<reference evidence="2 3" key="1">
    <citation type="submission" date="2020-12" db="EMBL/GenBank/DDBJ databases">
        <title>Genomic characterization of four novel bacteriophages infecting Klebsiella pneumoniae.</title>
        <authorList>
            <person name="Estrada Bonilla B."/>
            <person name="Costa A.R."/>
            <person name="van Rossum T."/>
            <person name="Hagedoorn S."/>
            <person name="Wallinga H."/>
            <person name="Xiao M."/>
            <person name="Song W."/>
            <person name="Haas P.-J."/>
            <person name="Nobrega F.L."/>
            <person name="Brouns S.J.J."/>
        </authorList>
    </citation>
    <scope>NUCLEOTIDE SEQUENCE [LARGE SCALE GENOMIC DNA]</scope>
</reference>
<evidence type="ECO:0000313" key="2">
    <source>
        <dbReference type="EMBL" id="QQV92197.1"/>
    </source>
</evidence>
<dbReference type="InterPro" id="IPR016181">
    <property type="entry name" value="Acyl_CoA_acyltransferase"/>
</dbReference>
<keyword evidence="3" id="KW-1185">Reference proteome</keyword>
<feature type="domain" description="N-acetyltransferase" evidence="1">
    <location>
        <begin position="55"/>
        <end position="107"/>
    </location>
</feature>
<dbReference type="CDD" id="cd04301">
    <property type="entry name" value="NAT_SF"/>
    <property type="match status" value="1"/>
</dbReference>
<dbReference type="Proteomes" id="UP000596381">
    <property type="component" value="Segment"/>
</dbReference>
<keyword evidence="2" id="KW-0808">Transferase</keyword>
<dbReference type="Gene3D" id="3.40.630.30">
    <property type="match status" value="1"/>
</dbReference>
<dbReference type="InterPro" id="IPR000182">
    <property type="entry name" value="GNAT_dom"/>
</dbReference>
<name>A0A7U0GBM3_9CAUD</name>
<dbReference type="GO" id="GO:0016747">
    <property type="term" value="F:acyltransferase activity, transferring groups other than amino-acyl groups"/>
    <property type="evidence" value="ECO:0007669"/>
    <property type="project" value="InterPro"/>
</dbReference>
<gene>
    <name evidence="2" type="ORF">vBKpMFBKp24_066</name>
</gene>
<dbReference type="EMBL" id="MW394391">
    <property type="protein sequence ID" value="QQV92197.1"/>
    <property type="molecule type" value="Genomic_DNA"/>
</dbReference>
<dbReference type="SUPFAM" id="SSF55729">
    <property type="entry name" value="Acyl-CoA N-acyltransferases (Nat)"/>
    <property type="match status" value="1"/>
</dbReference>
<organism evidence="2 3">
    <name type="scientific">Klebsiella phage vB_KpM_FBKp24</name>
    <dbReference type="NCBI Taxonomy" id="2801834"/>
    <lineage>
        <taxon>Viruses</taxon>
        <taxon>Duplodnaviria</taxon>
        <taxon>Heunggongvirae</taxon>
        <taxon>Uroviricota</taxon>
        <taxon>Caudoviricetes</taxon>
        <taxon>Chimalliviridae</taxon>
        <taxon>Maaswegvirus</taxon>
        <taxon>Maaswegvirus Kp24</taxon>
    </lineage>
</organism>